<keyword evidence="3 7" id="KW-1133">Transmembrane helix</keyword>
<dbReference type="GO" id="GO:0016020">
    <property type="term" value="C:membrane"/>
    <property type="evidence" value="ECO:0007669"/>
    <property type="project" value="UniProtKB-SubCell"/>
</dbReference>
<organism evidence="8 9">
    <name type="scientific">Verticillium longisporum</name>
    <name type="common">Verticillium dahliae var. longisporum</name>
    <dbReference type="NCBI Taxonomy" id="100787"/>
    <lineage>
        <taxon>Eukaryota</taxon>
        <taxon>Fungi</taxon>
        <taxon>Dikarya</taxon>
        <taxon>Ascomycota</taxon>
        <taxon>Pezizomycotina</taxon>
        <taxon>Sordariomycetes</taxon>
        <taxon>Hypocreomycetidae</taxon>
        <taxon>Glomerellales</taxon>
        <taxon>Plectosphaerellaceae</taxon>
        <taxon>Verticillium</taxon>
    </lineage>
</organism>
<evidence type="ECO:0000256" key="6">
    <source>
        <dbReference type="SAM" id="MobiDB-lite"/>
    </source>
</evidence>
<evidence type="ECO:0000256" key="7">
    <source>
        <dbReference type="SAM" id="Phobius"/>
    </source>
</evidence>
<accession>A0A0G4KEP8</accession>
<comment type="subcellular location">
    <subcellularLocation>
        <location evidence="1">Membrane</location>
        <topology evidence="1">Multi-pass membrane protein</topology>
    </subcellularLocation>
</comment>
<dbReference type="EMBL" id="CVQH01000002">
    <property type="protein sequence ID" value="CRJ81842.1"/>
    <property type="molecule type" value="Genomic_DNA"/>
</dbReference>
<keyword evidence="4 7" id="KW-0472">Membrane</keyword>
<evidence type="ECO:0000256" key="2">
    <source>
        <dbReference type="ARBA" id="ARBA00022692"/>
    </source>
</evidence>
<dbReference type="GO" id="GO:0000981">
    <property type="term" value="F:DNA-binding transcription factor activity, RNA polymerase II-specific"/>
    <property type="evidence" value="ECO:0007669"/>
    <property type="project" value="InterPro"/>
</dbReference>
<evidence type="ECO:0000313" key="9">
    <source>
        <dbReference type="Proteomes" id="UP000044602"/>
    </source>
</evidence>
<proteinExistence type="predicted"/>
<dbReference type="PANTHER" id="PTHR31465">
    <property type="entry name" value="PROTEIN RTA1-RELATED"/>
    <property type="match status" value="1"/>
</dbReference>
<keyword evidence="9" id="KW-1185">Reference proteome</keyword>
<dbReference type="InterPro" id="IPR001138">
    <property type="entry name" value="Zn2Cys6_DnaBD"/>
</dbReference>
<dbReference type="InterPro" id="IPR021858">
    <property type="entry name" value="Fun_TF"/>
</dbReference>
<feature type="transmembrane region" description="Helical" evidence="7">
    <location>
        <begin position="20"/>
        <end position="40"/>
    </location>
</feature>
<feature type="compositionally biased region" description="Low complexity" evidence="6">
    <location>
        <begin position="545"/>
        <end position="558"/>
    </location>
</feature>
<feature type="transmembrane region" description="Helical" evidence="7">
    <location>
        <begin position="224"/>
        <end position="244"/>
    </location>
</feature>
<name>A0A0G4KEP8_VERLO</name>
<dbReference type="Pfam" id="PF04479">
    <property type="entry name" value="RTA1"/>
    <property type="match status" value="1"/>
</dbReference>
<gene>
    <name evidence="8" type="ORF">BN1708_001986</name>
</gene>
<feature type="transmembrane region" description="Helical" evidence="7">
    <location>
        <begin position="126"/>
        <end position="149"/>
    </location>
</feature>
<feature type="transmembrane region" description="Helical" evidence="7">
    <location>
        <begin position="256"/>
        <end position="277"/>
    </location>
</feature>
<feature type="region of interest" description="Disordered" evidence="6">
    <location>
        <begin position="545"/>
        <end position="574"/>
    </location>
</feature>
<evidence type="ECO:0000256" key="1">
    <source>
        <dbReference type="ARBA" id="ARBA00004141"/>
    </source>
</evidence>
<feature type="transmembrane region" description="Helical" evidence="7">
    <location>
        <begin position="52"/>
        <end position="72"/>
    </location>
</feature>
<dbReference type="InterPro" id="IPR007568">
    <property type="entry name" value="RTA1"/>
</dbReference>
<evidence type="ECO:0000256" key="3">
    <source>
        <dbReference type="ARBA" id="ARBA00022989"/>
    </source>
</evidence>
<dbReference type="CDD" id="cd00067">
    <property type="entry name" value="GAL4"/>
    <property type="match status" value="1"/>
</dbReference>
<dbReference type="GO" id="GO:0008270">
    <property type="term" value="F:zinc ion binding"/>
    <property type="evidence" value="ECO:0007669"/>
    <property type="project" value="InterPro"/>
</dbReference>
<feature type="transmembrane region" description="Helical" evidence="7">
    <location>
        <begin position="84"/>
        <end position="105"/>
    </location>
</feature>
<sequence>MIRSRAELLPYKEGIYLWKYVPSLALSIIFLSLFGILSLAHTWKMFRHRLWFCLPFVVGGYLEAVGCVGRVIARNDTSELMPYIIQSIFLLVPPSLFAASIYMVLGRIIRGLGPRAVALSIIRPTWLTKVFVVGDISAFVIQAGGAGMMTSATQKDLGNTTVIVGLSVQIAFFGLFVLAAVIFDVRYRRGRDGFSVVDADTAQLRDGAVVAQGEPFDWVKLMMMLYATSALILVRCTFRIIEYIMGPDGYLLSNEWPLFVFDLTLMALVMAIFLVWYPSKIKPFPATDPVGFELATETKKRRSLVGRKISGGVVAPPETVSHPLKPGARQTSCGTIVPFLTSLDRAVELSRAGFLEDRRHGRNPTFREVWFQQAWCFSMTTLSAAKRHKTTTARRVDPMELRSFNPTKDSIQLSSTNANFNMDFIKKVTKSGSADKGATGDQAAAGNQDYADKAFDFASKKSGHNIDRNTQEKITDGGRSAYEKATGLRRPRLQDWLLPRPRHPGEDHRRRPRRLREGLWQCDEGTPACFNCARRGMICSLSTAASAPATSPDSCSLSDSDRRRTSGAASLPGTAGPGLLSVELAHPCLTTRPSIAETWGQGLELMHHYCTVTAPSMAYRLDMQHVWRTVLPGLAYASPFLMHGILAAAAMHKAHLLLARRRAYADLAVYHQTAGLEGFRAALTKLDAGATDWEPSFCFAAIMVLTMCWQPAGSHGEAGDGQPVALTPGALDLFVFIRGVWAVMEPSEAQILDTPLAPLAGHGLSHRLDPSSFNKSTLRFSILPEDMFDALDDTSTFYETTLDGPSRHDYVNAVHLLRRAVWLVAGAGAQPESHMIMFIPYKVEDGLRLDIVACRPHAMVFLAHFAVLLRALETRFWYFGGLAKRMFAVVDESLARFPVHLDAVLWQRRHVFESYES</sequence>
<evidence type="ECO:0000256" key="4">
    <source>
        <dbReference type="ARBA" id="ARBA00023136"/>
    </source>
</evidence>
<dbReference type="Pfam" id="PF11951">
    <property type="entry name" value="Fungal_trans_2"/>
    <property type="match status" value="1"/>
</dbReference>
<dbReference type="STRING" id="100787.A0A0G4KEP8"/>
<evidence type="ECO:0000313" key="8">
    <source>
        <dbReference type="EMBL" id="CRJ81842.1"/>
    </source>
</evidence>
<feature type="transmembrane region" description="Helical" evidence="7">
    <location>
        <begin position="630"/>
        <end position="651"/>
    </location>
</feature>
<feature type="transmembrane region" description="Helical" evidence="7">
    <location>
        <begin position="161"/>
        <end position="183"/>
    </location>
</feature>
<protein>
    <submittedName>
        <fullName evidence="8">Uncharacterized protein</fullName>
    </submittedName>
</protein>
<evidence type="ECO:0000256" key="5">
    <source>
        <dbReference type="ARBA" id="ARBA00023242"/>
    </source>
</evidence>
<reference evidence="8 9" key="1">
    <citation type="submission" date="2015-05" db="EMBL/GenBank/DDBJ databases">
        <authorList>
            <person name="Wang D.B."/>
            <person name="Wang M."/>
        </authorList>
    </citation>
    <scope>NUCLEOTIDE SEQUENCE [LARGE SCALE GENOMIC DNA]</scope>
    <source>
        <strain evidence="8">VL1</strain>
    </source>
</reference>
<keyword evidence="5" id="KW-0539">Nucleus</keyword>
<dbReference type="AlphaFoldDB" id="A0A0G4KEP8"/>
<dbReference type="PANTHER" id="PTHR31465:SF1">
    <property type="entry name" value="PROTEIN RTA1-RELATED"/>
    <property type="match status" value="1"/>
</dbReference>
<keyword evidence="2 7" id="KW-0812">Transmembrane</keyword>
<dbReference type="Proteomes" id="UP000044602">
    <property type="component" value="Unassembled WGS sequence"/>
</dbReference>